<accession>A0A2M6XUZ3</accession>
<keyword evidence="2 7" id="KW-0699">rRNA-binding</keyword>
<comment type="similarity">
    <text evidence="1 7">Belongs to the universal ribosomal protein uL3 family.</text>
</comment>
<dbReference type="Gene3D" id="2.40.30.10">
    <property type="entry name" value="Translation factors"/>
    <property type="match status" value="1"/>
</dbReference>
<dbReference type="EMBL" id="PEXQ01000020">
    <property type="protein sequence ID" value="PIU16194.1"/>
    <property type="molecule type" value="Genomic_DNA"/>
</dbReference>
<dbReference type="InterPro" id="IPR000597">
    <property type="entry name" value="Ribosomal_uL3"/>
</dbReference>
<gene>
    <name evidence="7" type="primary">rplC</name>
    <name evidence="8" type="ORF">COT20_00775</name>
</gene>
<reference evidence="9" key="1">
    <citation type="submission" date="2017-09" db="EMBL/GenBank/DDBJ databases">
        <title>Depth-based differentiation of microbial function through sediment-hosted aquifers and enrichment of novel symbionts in the deep terrestrial subsurface.</title>
        <authorList>
            <person name="Probst A.J."/>
            <person name="Ladd B."/>
            <person name="Jarett J.K."/>
            <person name="Geller-Mcgrath D.E."/>
            <person name="Sieber C.M.K."/>
            <person name="Emerson J.B."/>
            <person name="Anantharaman K."/>
            <person name="Thomas B.C."/>
            <person name="Malmstrom R."/>
            <person name="Stieglmeier M."/>
            <person name="Klingl A."/>
            <person name="Woyke T."/>
            <person name="Ryan C.M."/>
            <person name="Banfield J.F."/>
        </authorList>
    </citation>
    <scope>NUCLEOTIDE SEQUENCE [LARGE SCALE GENOMIC DNA]</scope>
</reference>
<dbReference type="GO" id="GO:1990904">
    <property type="term" value="C:ribonucleoprotein complex"/>
    <property type="evidence" value="ECO:0007669"/>
    <property type="project" value="UniProtKB-KW"/>
</dbReference>
<name>A0A2M6XUZ3_9BACT</name>
<dbReference type="Gene3D" id="3.30.160.810">
    <property type="match status" value="1"/>
</dbReference>
<organism evidence="8 9">
    <name type="scientific">bacterium (Candidatus Gribaldobacteria) CG08_land_8_20_14_0_20_39_15</name>
    <dbReference type="NCBI Taxonomy" id="2014273"/>
    <lineage>
        <taxon>Bacteria</taxon>
        <taxon>Candidatus Gribaldobacteria</taxon>
    </lineage>
</organism>
<evidence type="ECO:0000256" key="3">
    <source>
        <dbReference type="ARBA" id="ARBA00022884"/>
    </source>
</evidence>
<dbReference type="InterPro" id="IPR019927">
    <property type="entry name" value="Ribosomal_uL3_bac/org-type"/>
</dbReference>
<comment type="caution">
    <text evidence="8">The sequence shown here is derived from an EMBL/GenBank/DDBJ whole genome shotgun (WGS) entry which is preliminary data.</text>
</comment>
<proteinExistence type="inferred from homology"/>
<evidence type="ECO:0000313" key="9">
    <source>
        <dbReference type="Proteomes" id="UP000229784"/>
    </source>
</evidence>
<dbReference type="AlphaFoldDB" id="A0A2M6XUZ3"/>
<keyword evidence="3 7" id="KW-0694">RNA-binding</keyword>
<evidence type="ECO:0000256" key="2">
    <source>
        <dbReference type="ARBA" id="ARBA00022730"/>
    </source>
</evidence>
<dbReference type="GO" id="GO:0003735">
    <property type="term" value="F:structural constituent of ribosome"/>
    <property type="evidence" value="ECO:0007669"/>
    <property type="project" value="UniProtKB-UniRule"/>
</dbReference>
<dbReference type="Proteomes" id="UP000229784">
    <property type="component" value="Unassembled WGS sequence"/>
</dbReference>
<evidence type="ECO:0000256" key="4">
    <source>
        <dbReference type="ARBA" id="ARBA00022980"/>
    </source>
</evidence>
<comment type="function">
    <text evidence="7">One of the primary rRNA binding proteins, it binds directly near the 3'-end of the 23S rRNA, where it nucleates assembly of the 50S subunit.</text>
</comment>
<dbReference type="Pfam" id="PF00297">
    <property type="entry name" value="Ribosomal_L3"/>
    <property type="match status" value="1"/>
</dbReference>
<dbReference type="GO" id="GO:0005840">
    <property type="term" value="C:ribosome"/>
    <property type="evidence" value="ECO:0007669"/>
    <property type="project" value="UniProtKB-UniRule"/>
</dbReference>
<evidence type="ECO:0000256" key="6">
    <source>
        <dbReference type="ARBA" id="ARBA00035243"/>
    </source>
</evidence>
<evidence type="ECO:0000256" key="1">
    <source>
        <dbReference type="ARBA" id="ARBA00006540"/>
    </source>
</evidence>
<sequence>MPYILGKKIEMTQIFEGEKVIPITLILAGHCFVTQIKTKDNDGYEAAQIGFEKKRVNKIKKSEKEKEYKHLKEFKVQSSKFKVGDKIDVSMFKEGDKVKVSGVSKGKGFQGAVKRWGFHGRNATHGVKHEHRTLGSVGATDPARVFPGKKMPGRMGGDRVTVKNLQIVKIDAENNLLAVKGAVPGRRGTLLEIRK</sequence>
<keyword evidence="5 7" id="KW-0687">Ribonucleoprotein</keyword>
<dbReference type="PANTHER" id="PTHR11229">
    <property type="entry name" value="50S RIBOSOMAL PROTEIN L3"/>
    <property type="match status" value="1"/>
</dbReference>
<dbReference type="PANTHER" id="PTHR11229:SF16">
    <property type="entry name" value="LARGE RIBOSOMAL SUBUNIT PROTEIN UL3C"/>
    <property type="match status" value="1"/>
</dbReference>
<keyword evidence="4 7" id="KW-0689">Ribosomal protein</keyword>
<dbReference type="FunFam" id="2.40.30.10:FF:000004">
    <property type="entry name" value="50S ribosomal protein L3"/>
    <property type="match status" value="1"/>
</dbReference>
<evidence type="ECO:0000313" key="8">
    <source>
        <dbReference type="EMBL" id="PIU16194.1"/>
    </source>
</evidence>
<dbReference type="GO" id="GO:0019843">
    <property type="term" value="F:rRNA binding"/>
    <property type="evidence" value="ECO:0007669"/>
    <property type="project" value="UniProtKB-UniRule"/>
</dbReference>
<evidence type="ECO:0000256" key="7">
    <source>
        <dbReference type="HAMAP-Rule" id="MF_01325"/>
    </source>
</evidence>
<dbReference type="InterPro" id="IPR009000">
    <property type="entry name" value="Transl_B-barrel_sf"/>
</dbReference>
<dbReference type="GO" id="GO:0006412">
    <property type="term" value="P:translation"/>
    <property type="evidence" value="ECO:0007669"/>
    <property type="project" value="UniProtKB-UniRule"/>
</dbReference>
<protein>
    <recommendedName>
        <fullName evidence="6 7">Large ribosomal subunit protein uL3</fullName>
    </recommendedName>
</protein>
<comment type="subunit">
    <text evidence="7">Part of the 50S ribosomal subunit. Forms a cluster with proteins L14 and L19.</text>
</comment>
<dbReference type="HAMAP" id="MF_01325_B">
    <property type="entry name" value="Ribosomal_uL3_B"/>
    <property type="match status" value="1"/>
</dbReference>
<dbReference type="NCBIfam" id="TIGR03625">
    <property type="entry name" value="L3_bact"/>
    <property type="match status" value="1"/>
</dbReference>
<dbReference type="SUPFAM" id="SSF50447">
    <property type="entry name" value="Translation proteins"/>
    <property type="match status" value="1"/>
</dbReference>
<evidence type="ECO:0000256" key="5">
    <source>
        <dbReference type="ARBA" id="ARBA00023274"/>
    </source>
</evidence>